<comment type="subcellular location">
    <subcellularLocation>
        <location evidence="1">Nucleus</location>
    </subcellularLocation>
</comment>
<dbReference type="Gene3D" id="1.10.10.60">
    <property type="entry name" value="Homeodomain-like"/>
    <property type="match status" value="1"/>
</dbReference>
<evidence type="ECO:0000313" key="2">
    <source>
        <dbReference type="Proteomes" id="UP000887574"/>
    </source>
</evidence>
<evidence type="ECO:0000256" key="1">
    <source>
        <dbReference type="ARBA" id="ARBA00004123"/>
    </source>
</evidence>
<accession>A0A915EEM2</accession>
<evidence type="ECO:0000313" key="3">
    <source>
        <dbReference type="WBParaSite" id="jg5287"/>
    </source>
</evidence>
<name>A0A915EEM2_9BILA</name>
<dbReference type="AlphaFoldDB" id="A0A915EEM2"/>
<dbReference type="WBParaSite" id="jg5287">
    <property type="protein sequence ID" value="jg5287"/>
    <property type="gene ID" value="jg5287"/>
</dbReference>
<keyword evidence="2" id="KW-1185">Reference proteome</keyword>
<dbReference type="InterPro" id="IPR009057">
    <property type="entry name" value="Homeodomain-like_sf"/>
</dbReference>
<dbReference type="GO" id="GO:0005634">
    <property type="term" value="C:nucleus"/>
    <property type="evidence" value="ECO:0007669"/>
    <property type="project" value="UniProtKB-SubCell"/>
</dbReference>
<dbReference type="Proteomes" id="UP000887574">
    <property type="component" value="Unplaced"/>
</dbReference>
<dbReference type="SUPFAM" id="SSF46689">
    <property type="entry name" value="Homeodomain-like"/>
    <property type="match status" value="1"/>
</dbReference>
<organism evidence="2 3">
    <name type="scientific">Ditylenchus dipsaci</name>
    <dbReference type="NCBI Taxonomy" id="166011"/>
    <lineage>
        <taxon>Eukaryota</taxon>
        <taxon>Metazoa</taxon>
        <taxon>Ecdysozoa</taxon>
        <taxon>Nematoda</taxon>
        <taxon>Chromadorea</taxon>
        <taxon>Rhabditida</taxon>
        <taxon>Tylenchina</taxon>
        <taxon>Tylenchomorpha</taxon>
        <taxon>Sphaerularioidea</taxon>
        <taxon>Anguinidae</taxon>
        <taxon>Anguininae</taxon>
        <taxon>Ditylenchus</taxon>
    </lineage>
</organism>
<proteinExistence type="predicted"/>
<protein>
    <submittedName>
        <fullName evidence="3">Transposase</fullName>
    </submittedName>
</protein>
<reference evidence="3" key="1">
    <citation type="submission" date="2022-11" db="UniProtKB">
        <authorList>
            <consortium name="WormBaseParasite"/>
        </authorList>
    </citation>
    <scope>IDENTIFICATION</scope>
</reference>
<sequence>MDRIQAAYGSDSSAEEEVEKLRKRKSYSTEWKLEVVKHARLVSIHSASKKFNVDRATVRDWIKSQNSLSQIKQSSAAGKNRKRLLGGGRPLQFQDLDRELAKWVRQNVRINSESLAVSSNNKQRKCLTPKRMKVSLCAAA</sequence>